<dbReference type="GO" id="GO:0003824">
    <property type="term" value="F:catalytic activity"/>
    <property type="evidence" value="ECO:0007669"/>
    <property type="project" value="InterPro"/>
</dbReference>
<dbReference type="Proteomes" id="UP000244223">
    <property type="component" value="Unassembled WGS sequence"/>
</dbReference>
<dbReference type="GO" id="GO:0030151">
    <property type="term" value="F:molybdenum ion binding"/>
    <property type="evidence" value="ECO:0007669"/>
    <property type="project" value="InterPro"/>
</dbReference>
<dbReference type="GO" id="GO:0030170">
    <property type="term" value="F:pyridoxal phosphate binding"/>
    <property type="evidence" value="ECO:0007669"/>
    <property type="project" value="InterPro"/>
</dbReference>
<keyword evidence="3" id="KW-1185">Reference proteome</keyword>
<dbReference type="InterPro" id="IPR005302">
    <property type="entry name" value="MoCF_Sase_C"/>
</dbReference>
<dbReference type="AlphaFoldDB" id="A0A2T5J1W0"/>
<evidence type="ECO:0000259" key="1">
    <source>
        <dbReference type="PROSITE" id="PS51340"/>
    </source>
</evidence>
<dbReference type="PANTHER" id="PTHR14237:SF19">
    <property type="entry name" value="MITOCHONDRIAL AMIDOXIME REDUCING COMPONENT 1"/>
    <property type="match status" value="1"/>
</dbReference>
<accession>A0A2T5J1W0</accession>
<organism evidence="2 3">
    <name type="scientific">Agitococcus lubricus</name>
    <dbReference type="NCBI Taxonomy" id="1077255"/>
    <lineage>
        <taxon>Bacteria</taxon>
        <taxon>Pseudomonadati</taxon>
        <taxon>Pseudomonadota</taxon>
        <taxon>Gammaproteobacteria</taxon>
        <taxon>Moraxellales</taxon>
        <taxon>Moraxellaceae</taxon>
        <taxon>Agitococcus</taxon>
    </lineage>
</organism>
<name>A0A2T5J1W0_9GAMM</name>
<dbReference type="SUPFAM" id="SSF50800">
    <property type="entry name" value="PK beta-barrel domain-like"/>
    <property type="match status" value="1"/>
</dbReference>
<dbReference type="InterPro" id="IPR011037">
    <property type="entry name" value="Pyrv_Knase-like_insert_dom_sf"/>
</dbReference>
<dbReference type="Pfam" id="PF03476">
    <property type="entry name" value="MOSC_N"/>
    <property type="match status" value="1"/>
</dbReference>
<dbReference type="SUPFAM" id="SSF141673">
    <property type="entry name" value="MOSC N-terminal domain-like"/>
    <property type="match status" value="1"/>
</dbReference>
<dbReference type="InterPro" id="IPR005303">
    <property type="entry name" value="MOCOS_middle"/>
</dbReference>
<feature type="domain" description="MOSC" evidence="1">
    <location>
        <begin position="117"/>
        <end position="266"/>
    </location>
</feature>
<gene>
    <name evidence="2" type="ORF">C8N29_103183</name>
</gene>
<dbReference type="PROSITE" id="PS51340">
    <property type="entry name" value="MOSC"/>
    <property type="match status" value="1"/>
</dbReference>
<dbReference type="OrthoDB" id="581532at2"/>
<sequence>MSAFISQLAIYPLKSAAAVALEQATLTELGLAWDRRWLLVDSQGQFITQRQYPSMAQIRARVESGRLLVSAPHQLDLSIEPTVLNSLYVTIWQDRVLAHRVSQQADQWFSDYLNIDVQLVFFPEYGQRVVDEAWAGVGHQTAFSDGFPLLVLTQASLDALSQHWQQTVDWRRFRPNIVIGGDMAAYSEDQWTGLKVGDIELALVKPCSRCVIPSIDPDTAQKDSSLNKVLATYRRRTDGKIYVGQNAIIRQLGRGLLRVGMPVELLF</sequence>
<dbReference type="Pfam" id="PF03473">
    <property type="entry name" value="MOSC"/>
    <property type="match status" value="1"/>
</dbReference>
<evidence type="ECO:0000313" key="2">
    <source>
        <dbReference type="EMBL" id="PTQ90430.1"/>
    </source>
</evidence>
<evidence type="ECO:0000313" key="3">
    <source>
        <dbReference type="Proteomes" id="UP000244223"/>
    </source>
</evidence>
<dbReference type="EMBL" id="QAON01000003">
    <property type="protein sequence ID" value="PTQ90430.1"/>
    <property type="molecule type" value="Genomic_DNA"/>
</dbReference>
<comment type="caution">
    <text evidence="2">The sequence shown here is derived from an EMBL/GenBank/DDBJ whole genome shotgun (WGS) entry which is preliminary data.</text>
</comment>
<dbReference type="PANTHER" id="PTHR14237">
    <property type="entry name" value="MOLYBDOPTERIN COFACTOR SULFURASE MOSC"/>
    <property type="match status" value="1"/>
</dbReference>
<reference evidence="2 3" key="1">
    <citation type="submission" date="2018-04" db="EMBL/GenBank/DDBJ databases">
        <title>Genomic Encyclopedia of Archaeal and Bacterial Type Strains, Phase II (KMG-II): from individual species to whole genera.</title>
        <authorList>
            <person name="Goeker M."/>
        </authorList>
    </citation>
    <scope>NUCLEOTIDE SEQUENCE [LARGE SCALE GENOMIC DNA]</scope>
    <source>
        <strain evidence="2 3">DSM 5822</strain>
    </source>
</reference>
<protein>
    <recommendedName>
        <fullName evidence="1">MOSC domain-containing protein</fullName>
    </recommendedName>
</protein>
<dbReference type="RefSeq" id="WP_107864870.1">
    <property type="nucleotide sequence ID" value="NZ_QAON01000003.1"/>
</dbReference>
<proteinExistence type="predicted"/>